<name>A0A6I3J9L3_9ACTN</name>
<keyword evidence="2" id="KW-1185">Reference proteome</keyword>
<accession>A0A6I3J9L3</accession>
<gene>
    <name evidence="1" type="ORF">GGQ22_05905</name>
</gene>
<protein>
    <submittedName>
        <fullName evidence="1">Uncharacterized protein</fullName>
    </submittedName>
</protein>
<sequence>MHDDPSETLPAAARLAWWGTAWLRGAVVTDLLVDAVIGDDATHTVADPFQGTDTLVGGLARLRAEGARSFGAAFPAEGDPVGLGGPASFNAAALEEGSAVVVEGTGLGLVPQRTGAAVAWVLHPAQRRQLPDVGEADRGLRAALLESASALAALDVARWNPEVADRLMNLRHRPALTAPAGVPDRCVDLAARGLQATGIAALALEDDGGAVTAHEMTARREALVPLERAGRRALVAACSPEVWPPA</sequence>
<organism evidence="1 2">
    <name type="scientific">Nocardioides marmotae</name>
    <dbReference type="NCBI Taxonomy" id="2663857"/>
    <lineage>
        <taxon>Bacteria</taxon>
        <taxon>Bacillati</taxon>
        <taxon>Actinomycetota</taxon>
        <taxon>Actinomycetes</taxon>
        <taxon>Propionibacteriales</taxon>
        <taxon>Nocardioidaceae</taxon>
        <taxon>Nocardioides</taxon>
    </lineage>
</organism>
<evidence type="ECO:0000313" key="2">
    <source>
        <dbReference type="Proteomes" id="UP000433406"/>
    </source>
</evidence>
<dbReference type="RefSeq" id="WP_171896647.1">
    <property type="nucleotide sequence ID" value="NZ_CP053660.1"/>
</dbReference>
<dbReference type="EMBL" id="WLCI01000006">
    <property type="protein sequence ID" value="MTB94610.1"/>
    <property type="molecule type" value="Genomic_DNA"/>
</dbReference>
<reference evidence="1 2" key="1">
    <citation type="submission" date="2019-10" db="EMBL/GenBank/DDBJ databases">
        <title>Nocardioides novel species isolated from the excrement of Marmot.</title>
        <authorList>
            <person name="Zhang G."/>
        </authorList>
    </citation>
    <scope>NUCLEOTIDE SEQUENCE [LARGE SCALE GENOMIC DNA]</scope>
    <source>
        <strain evidence="2">zg-579</strain>
    </source>
</reference>
<proteinExistence type="predicted"/>
<dbReference type="Proteomes" id="UP000433406">
    <property type="component" value="Unassembled WGS sequence"/>
</dbReference>
<evidence type="ECO:0000313" key="1">
    <source>
        <dbReference type="EMBL" id="MTB94610.1"/>
    </source>
</evidence>
<comment type="caution">
    <text evidence="1">The sequence shown here is derived from an EMBL/GenBank/DDBJ whole genome shotgun (WGS) entry which is preliminary data.</text>
</comment>
<dbReference type="AlphaFoldDB" id="A0A6I3J9L3"/>